<dbReference type="Pfam" id="PF00440">
    <property type="entry name" value="TetR_N"/>
    <property type="match status" value="1"/>
</dbReference>
<dbReference type="InterPro" id="IPR036271">
    <property type="entry name" value="Tet_transcr_reg_TetR-rel_C_sf"/>
</dbReference>
<evidence type="ECO:0000256" key="3">
    <source>
        <dbReference type="ARBA" id="ARBA00023163"/>
    </source>
</evidence>
<dbReference type="SUPFAM" id="SSF46689">
    <property type="entry name" value="Homeodomain-like"/>
    <property type="match status" value="1"/>
</dbReference>
<keyword evidence="2 4" id="KW-0238">DNA-binding</keyword>
<protein>
    <submittedName>
        <fullName evidence="6">TetR/AcrR family transcriptional regulator</fullName>
    </submittedName>
</protein>
<evidence type="ECO:0000256" key="2">
    <source>
        <dbReference type="ARBA" id="ARBA00023125"/>
    </source>
</evidence>
<dbReference type="Gene3D" id="1.10.357.10">
    <property type="entry name" value="Tetracycline Repressor, domain 2"/>
    <property type="match status" value="1"/>
</dbReference>
<keyword evidence="7" id="KW-1185">Reference proteome</keyword>
<feature type="DNA-binding region" description="H-T-H motif" evidence="4">
    <location>
        <begin position="36"/>
        <end position="55"/>
    </location>
</feature>
<dbReference type="SUPFAM" id="SSF48498">
    <property type="entry name" value="Tetracyclin repressor-like, C-terminal domain"/>
    <property type="match status" value="1"/>
</dbReference>
<dbReference type="InterPro" id="IPR050109">
    <property type="entry name" value="HTH-type_TetR-like_transc_reg"/>
</dbReference>
<sequence>MVRSPEQNAALRVATRERIETAAVRVFARRGFAASSIKDIADEAGLSAGSIYRHYASKEALFDALLEQASSGLVAASAMLAADADPVVLVREFTRVFVTDLMNGNGEAEFFLVINQGFISDTPAGTAERLARTQRPLWDAFEAVVRRGQAAGQFDDGDPAQLTAYYFAMLSGVAGMRTVLPTAMTEAGIDLVLRLLMRKDAS</sequence>
<keyword evidence="3" id="KW-0804">Transcription</keyword>
<dbReference type="Gene3D" id="1.10.10.60">
    <property type="entry name" value="Homeodomain-like"/>
    <property type="match status" value="1"/>
</dbReference>
<gene>
    <name evidence="6" type="ORF">KV397_06020</name>
</gene>
<dbReference type="EMBL" id="CP078078">
    <property type="protein sequence ID" value="UPL17341.1"/>
    <property type="molecule type" value="Genomic_DNA"/>
</dbReference>
<evidence type="ECO:0000313" key="6">
    <source>
        <dbReference type="EMBL" id="UPL17341.1"/>
    </source>
</evidence>
<accession>A0ABY4IX52</accession>
<dbReference type="RefSeq" id="WP_261812422.1">
    <property type="nucleotide sequence ID" value="NZ_CP078078.1"/>
</dbReference>
<evidence type="ECO:0000259" key="5">
    <source>
        <dbReference type="PROSITE" id="PS50977"/>
    </source>
</evidence>
<organism evidence="6 7">
    <name type="scientific">Microbacterium aurugineum</name>
    <dbReference type="NCBI Taxonomy" id="2851642"/>
    <lineage>
        <taxon>Bacteria</taxon>
        <taxon>Bacillati</taxon>
        <taxon>Actinomycetota</taxon>
        <taxon>Actinomycetes</taxon>
        <taxon>Micrococcales</taxon>
        <taxon>Microbacteriaceae</taxon>
        <taxon>Microbacterium</taxon>
    </lineage>
</organism>
<feature type="domain" description="HTH tetR-type" evidence="5">
    <location>
        <begin position="13"/>
        <end position="73"/>
    </location>
</feature>
<evidence type="ECO:0000256" key="1">
    <source>
        <dbReference type="ARBA" id="ARBA00023015"/>
    </source>
</evidence>
<dbReference type="PANTHER" id="PTHR30055:SF234">
    <property type="entry name" value="HTH-TYPE TRANSCRIPTIONAL REGULATOR BETI"/>
    <property type="match status" value="1"/>
</dbReference>
<dbReference type="PANTHER" id="PTHR30055">
    <property type="entry name" value="HTH-TYPE TRANSCRIPTIONAL REGULATOR RUTR"/>
    <property type="match status" value="1"/>
</dbReference>
<evidence type="ECO:0000256" key="4">
    <source>
        <dbReference type="PROSITE-ProRule" id="PRU00335"/>
    </source>
</evidence>
<keyword evidence="1" id="KW-0805">Transcription regulation</keyword>
<dbReference type="Proteomes" id="UP000830631">
    <property type="component" value="Chromosome"/>
</dbReference>
<dbReference type="InterPro" id="IPR001647">
    <property type="entry name" value="HTH_TetR"/>
</dbReference>
<reference evidence="6 7" key="1">
    <citation type="submission" date="2021-06" db="EMBL/GenBank/DDBJ databases">
        <title>Genome-based taxonomic framework of Microbacterium strains isolated from marine environment, the description of four new species and reclassification of four preexisting species.</title>
        <authorList>
            <person name="Lee S.D."/>
            <person name="Kim S.-M."/>
            <person name="Byeon Y.-S."/>
            <person name="Yang H.L."/>
            <person name="Kim I.S."/>
        </authorList>
    </citation>
    <scope>NUCLEOTIDE SEQUENCE [LARGE SCALE GENOMIC DNA]</scope>
    <source>
        <strain evidence="6 7">KSW4-10</strain>
    </source>
</reference>
<dbReference type="InterPro" id="IPR009057">
    <property type="entry name" value="Homeodomain-like_sf"/>
</dbReference>
<dbReference type="PROSITE" id="PS50977">
    <property type="entry name" value="HTH_TETR_2"/>
    <property type="match status" value="1"/>
</dbReference>
<evidence type="ECO:0000313" key="7">
    <source>
        <dbReference type="Proteomes" id="UP000830631"/>
    </source>
</evidence>
<proteinExistence type="predicted"/>
<name>A0ABY4IX52_9MICO</name>
<dbReference type="PRINTS" id="PR00455">
    <property type="entry name" value="HTHTETR"/>
</dbReference>